<dbReference type="PANTHER" id="PTHR39767:SF2">
    <property type="entry name" value="CHROMOSOME UNDETERMINED SCAFFOLD_1, WHOLE GENOME SHOTGUN SEQUENCE"/>
    <property type="match status" value="1"/>
</dbReference>
<dbReference type="Proteomes" id="UP000692954">
    <property type="component" value="Unassembled WGS sequence"/>
</dbReference>
<organism evidence="2 3">
    <name type="scientific">Paramecium sonneborni</name>
    <dbReference type="NCBI Taxonomy" id="65129"/>
    <lineage>
        <taxon>Eukaryota</taxon>
        <taxon>Sar</taxon>
        <taxon>Alveolata</taxon>
        <taxon>Ciliophora</taxon>
        <taxon>Intramacronucleata</taxon>
        <taxon>Oligohymenophorea</taxon>
        <taxon>Peniculida</taxon>
        <taxon>Parameciidae</taxon>
        <taxon>Paramecium</taxon>
    </lineage>
</organism>
<comment type="caution">
    <text evidence="2">The sequence shown here is derived from an EMBL/GenBank/DDBJ whole genome shotgun (WGS) entry which is preliminary data.</text>
</comment>
<name>A0A8S1QCW7_9CILI</name>
<evidence type="ECO:0000313" key="2">
    <source>
        <dbReference type="EMBL" id="CAD8112934.1"/>
    </source>
</evidence>
<feature type="chain" id="PRO_5035716041" evidence="1">
    <location>
        <begin position="19"/>
        <end position="712"/>
    </location>
</feature>
<dbReference type="PANTHER" id="PTHR39767">
    <property type="entry name" value="CALCIUM/CALMODULIN-BINDING MEMBRANE PROTEIN PCM4-RELATED"/>
    <property type="match status" value="1"/>
</dbReference>
<accession>A0A8S1QCW7</accession>
<keyword evidence="3" id="KW-1185">Reference proteome</keyword>
<dbReference type="EMBL" id="CAJJDN010000102">
    <property type="protein sequence ID" value="CAD8112934.1"/>
    <property type="molecule type" value="Genomic_DNA"/>
</dbReference>
<evidence type="ECO:0000256" key="1">
    <source>
        <dbReference type="SAM" id="SignalP"/>
    </source>
</evidence>
<dbReference type="CDD" id="cd00064">
    <property type="entry name" value="FU"/>
    <property type="match status" value="1"/>
</dbReference>
<keyword evidence="1" id="KW-0732">Signal</keyword>
<feature type="signal peptide" evidence="1">
    <location>
        <begin position="1"/>
        <end position="18"/>
    </location>
</feature>
<gene>
    <name evidence="2" type="ORF">PSON_ATCC_30995.1.T1020016</name>
</gene>
<dbReference type="OrthoDB" id="293416at2759"/>
<dbReference type="AlphaFoldDB" id="A0A8S1QCW7"/>
<sequence>MILRFCFLILILVKPIDCQKVLEFSSFTDESFTDLDGWNLIVVEQQGSGIDKPPSNTQSYAGFNSIYWDRSSDVFIAFGHNYPRQGIIKYYNNLKSHKALLITFQIYIFNNSNWPAGNCNVELFIDGQKQYIAMPNFNTSQKSIKQHVELSMTHTAKSIFIQFSGILTDANKVSLGIRDFYLYSIPCPMNCLFCRKTDKLEDECIDWQLASEFLVEIDRNLYNSDGWTINQANPKINLHKSTDCNSESSIYLQFIGFMEMGDSIKKTIILEPHFRLKIQYLQILISQEFAPSIYWYAYLNGKIQYQVGYMTYILSPPVCSKLLDKTRGDLIQQVEYESFHQDTLVEFATSASQSIQGSKTRWGIRNFQILIKKCHPNCQYSCFGPLETQCQNTKYPKFIIHENNLNLDTFSDDQEWQVLTLFQFTNINQCNNQALLGGHNNLQGRHFIQSVYDLKPHVKIGLSFKVYFIDKFYDEQFYVIVDGTIVYQYTIPSIVDSKKDMPYCGIYAEIDQIMKISIVTIPHTRSQVIIQIQTNQPDTSISSWGIREFILTLNGIPNIKNLNDLNFSNQNISPWKIALQNSPIWLCGSKSYIGGINALDKDSQLRKTFKNIPIHLQIRISFSIVTIQSALRQTQFILQQNINDSKKVDYLQIQDLKYCGGIEYTHLFKFDYVLDHKEDDIFILLYIEQMNAQEFWSFRDFSLSYNNEKTQS</sequence>
<protein>
    <submittedName>
        <fullName evidence="2">Uncharacterized protein</fullName>
    </submittedName>
</protein>
<reference evidence="2" key="1">
    <citation type="submission" date="2021-01" db="EMBL/GenBank/DDBJ databases">
        <authorList>
            <consortium name="Genoscope - CEA"/>
            <person name="William W."/>
        </authorList>
    </citation>
    <scope>NUCLEOTIDE SEQUENCE</scope>
</reference>
<dbReference type="InterPro" id="IPR006212">
    <property type="entry name" value="Furin_repeat"/>
</dbReference>
<proteinExistence type="predicted"/>
<evidence type="ECO:0000313" key="3">
    <source>
        <dbReference type="Proteomes" id="UP000692954"/>
    </source>
</evidence>